<gene>
    <name evidence="1" type="ORF">PGH07_07775</name>
</gene>
<dbReference type="RefSeq" id="WP_289413821.1">
    <property type="nucleotide sequence ID" value="NZ_JAQIBD010000002.1"/>
</dbReference>
<dbReference type="EMBL" id="JAQIBD010000002">
    <property type="protein sequence ID" value="MDM5272075.1"/>
    <property type="molecule type" value="Genomic_DNA"/>
</dbReference>
<comment type="caution">
    <text evidence="1">The sequence shown here is derived from an EMBL/GenBank/DDBJ whole genome shotgun (WGS) entry which is preliminary data.</text>
</comment>
<reference evidence="1" key="1">
    <citation type="submission" date="2023-01" db="EMBL/GenBank/DDBJ databases">
        <title>Sulfurovum sp. zt1-1 genome assembly.</title>
        <authorList>
            <person name="Wang J."/>
        </authorList>
    </citation>
    <scope>NUCLEOTIDE SEQUENCE</scope>
    <source>
        <strain evidence="1">Zt1-1</strain>
    </source>
</reference>
<proteinExistence type="predicted"/>
<name>A0ABT7QZ15_9BACT</name>
<evidence type="ECO:0000313" key="2">
    <source>
        <dbReference type="Proteomes" id="UP001169069"/>
    </source>
</evidence>
<keyword evidence="2" id="KW-1185">Reference proteome</keyword>
<accession>A0ABT7QZ15</accession>
<dbReference type="Proteomes" id="UP001169069">
    <property type="component" value="Unassembled WGS sequence"/>
</dbReference>
<sequence>MAAFPSTIACTVNSGFKDILPETIKGLGGQKLLGNANGKVTAFIKTHAEMEQFTRWYITDINWRVDAFTISLPLFGVTRDWNVRLTKTPDIKPSDKASYIRYVDMELEVLDDIDTYISI</sequence>
<evidence type="ECO:0000313" key="1">
    <source>
        <dbReference type="EMBL" id="MDM5272075.1"/>
    </source>
</evidence>
<protein>
    <submittedName>
        <fullName evidence="1">Uncharacterized protein</fullName>
    </submittedName>
</protein>
<organism evidence="1 2">
    <name type="scientific">Sulfurovum zhangzhouensis</name>
    <dbReference type="NCBI Taxonomy" id="3019067"/>
    <lineage>
        <taxon>Bacteria</taxon>
        <taxon>Pseudomonadati</taxon>
        <taxon>Campylobacterota</taxon>
        <taxon>Epsilonproteobacteria</taxon>
        <taxon>Campylobacterales</taxon>
        <taxon>Sulfurovaceae</taxon>
        <taxon>Sulfurovum</taxon>
    </lineage>
</organism>